<gene>
    <name evidence="2" type="ORF">J2I46_20640</name>
</gene>
<accession>A0ABS3JLX1</accession>
<dbReference type="SUPFAM" id="SSF159888">
    <property type="entry name" value="YdhG-like"/>
    <property type="match status" value="1"/>
</dbReference>
<feature type="domain" description="YdhG-like" evidence="1">
    <location>
        <begin position="28"/>
        <end position="131"/>
    </location>
</feature>
<evidence type="ECO:0000313" key="2">
    <source>
        <dbReference type="EMBL" id="MBO0951007.1"/>
    </source>
</evidence>
<comment type="caution">
    <text evidence="2">The sequence shown here is derived from an EMBL/GenBank/DDBJ whole genome shotgun (WGS) entry which is preliminary data.</text>
</comment>
<dbReference type="EMBL" id="JAFMYW010000006">
    <property type="protein sequence ID" value="MBO0951007.1"/>
    <property type="molecule type" value="Genomic_DNA"/>
</dbReference>
<dbReference type="RefSeq" id="WP_207330944.1">
    <property type="nucleotide sequence ID" value="NZ_JAFMYW010000006.1"/>
</dbReference>
<name>A0ABS3JLX1_9BACT</name>
<organism evidence="2 3">
    <name type="scientific">Fibrella forsythiae</name>
    <dbReference type="NCBI Taxonomy" id="2817061"/>
    <lineage>
        <taxon>Bacteria</taxon>
        <taxon>Pseudomonadati</taxon>
        <taxon>Bacteroidota</taxon>
        <taxon>Cytophagia</taxon>
        <taxon>Cytophagales</taxon>
        <taxon>Spirosomataceae</taxon>
        <taxon>Fibrella</taxon>
    </lineage>
</organism>
<dbReference type="InterPro" id="IPR014922">
    <property type="entry name" value="YdhG-like"/>
</dbReference>
<evidence type="ECO:0000259" key="1">
    <source>
        <dbReference type="Pfam" id="PF08818"/>
    </source>
</evidence>
<dbReference type="Pfam" id="PF08818">
    <property type="entry name" value="DUF1801"/>
    <property type="match status" value="1"/>
</dbReference>
<reference evidence="2 3" key="1">
    <citation type="submission" date="2021-03" db="EMBL/GenBank/DDBJ databases">
        <title>Fibrella sp. HMF5405 genome sequencing and assembly.</title>
        <authorList>
            <person name="Kang H."/>
            <person name="Kim H."/>
            <person name="Bae S."/>
            <person name="Joh K."/>
        </authorList>
    </citation>
    <scope>NUCLEOTIDE SEQUENCE [LARGE SCALE GENOMIC DNA]</scope>
    <source>
        <strain evidence="2 3">HMF5405</strain>
    </source>
</reference>
<sequence>MKPTSPLTDQKRVTDYIAQLAPEIGGLVETLRQIILQTDPTIGEQIKWNNPGFYYTGEMKPFDPKAYKRDMAVFNLHKGRVMLVLPGAASLPDPAGLLEGAYQDGRRTISFTGMNEVAAKAAALQVVLTEWLKRVEK</sequence>
<dbReference type="Gene3D" id="3.90.1150.200">
    <property type="match status" value="1"/>
</dbReference>
<protein>
    <submittedName>
        <fullName evidence="2">DUF1801 domain-containing protein</fullName>
    </submittedName>
</protein>
<keyword evidence="3" id="KW-1185">Reference proteome</keyword>
<evidence type="ECO:0000313" key="3">
    <source>
        <dbReference type="Proteomes" id="UP000664628"/>
    </source>
</evidence>
<proteinExistence type="predicted"/>
<dbReference type="Proteomes" id="UP000664628">
    <property type="component" value="Unassembled WGS sequence"/>
</dbReference>